<evidence type="ECO:0000256" key="6">
    <source>
        <dbReference type="ARBA" id="ARBA00022777"/>
    </source>
</evidence>
<organism evidence="14 15">
    <name type="scientific">Jaapia argillacea MUCL 33604</name>
    <dbReference type="NCBI Taxonomy" id="933084"/>
    <lineage>
        <taxon>Eukaryota</taxon>
        <taxon>Fungi</taxon>
        <taxon>Dikarya</taxon>
        <taxon>Basidiomycota</taxon>
        <taxon>Agaricomycotina</taxon>
        <taxon>Agaricomycetes</taxon>
        <taxon>Agaricomycetidae</taxon>
        <taxon>Jaapiales</taxon>
        <taxon>Jaapiaceae</taxon>
        <taxon>Jaapia</taxon>
    </lineage>
</organism>
<dbReference type="HOGENOM" id="CLU_017054_6_0_1"/>
<comment type="pathway">
    <text evidence="2">Polyol metabolism; glycerol fermentation; glycerone phosphate from glycerol (oxidative route): step 2/2.</text>
</comment>
<dbReference type="Pfam" id="PF02733">
    <property type="entry name" value="Dak1"/>
    <property type="match status" value="1"/>
</dbReference>
<dbReference type="Pfam" id="PF02734">
    <property type="entry name" value="Dak2"/>
    <property type="match status" value="1"/>
</dbReference>
<evidence type="ECO:0000313" key="15">
    <source>
        <dbReference type="Proteomes" id="UP000027265"/>
    </source>
</evidence>
<keyword evidence="8" id="KW-0067">ATP-binding</keyword>
<evidence type="ECO:0000256" key="10">
    <source>
        <dbReference type="ARBA" id="ARBA00048898"/>
    </source>
</evidence>
<evidence type="ECO:0000256" key="7">
    <source>
        <dbReference type="ARBA" id="ARBA00022798"/>
    </source>
</evidence>
<dbReference type="FunFam" id="1.25.40.340:FF:000001">
    <property type="entry name" value="Dihydroxyacetone kinase 1"/>
    <property type="match status" value="1"/>
</dbReference>
<feature type="domain" description="DhaK" evidence="13">
    <location>
        <begin position="9"/>
        <end position="367"/>
    </location>
</feature>
<dbReference type="GO" id="GO:0004371">
    <property type="term" value="F:glycerone kinase activity"/>
    <property type="evidence" value="ECO:0007669"/>
    <property type="project" value="UniProtKB-EC"/>
</dbReference>
<reference evidence="15" key="1">
    <citation type="journal article" date="2014" name="Proc. Natl. Acad. Sci. U.S.A.">
        <title>Extensive sampling of basidiomycete genomes demonstrates inadequacy of the white-rot/brown-rot paradigm for wood decay fungi.</title>
        <authorList>
            <person name="Riley R."/>
            <person name="Salamov A.A."/>
            <person name="Brown D.W."/>
            <person name="Nagy L.G."/>
            <person name="Floudas D."/>
            <person name="Held B.W."/>
            <person name="Levasseur A."/>
            <person name="Lombard V."/>
            <person name="Morin E."/>
            <person name="Otillar R."/>
            <person name="Lindquist E.A."/>
            <person name="Sun H."/>
            <person name="LaButti K.M."/>
            <person name="Schmutz J."/>
            <person name="Jabbour D."/>
            <person name="Luo H."/>
            <person name="Baker S.E."/>
            <person name="Pisabarro A.G."/>
            <person name="Walton J.D."/>
            <person name="Blanchette R.A."/>
            <person name="Henrissat B."/>
            <person name="Martin F."/>
            <person name="Cullen D."/>
            <person name="Hibbett D.S."/>
            <person name="Grigoriev I.V."/>
        </authorList>
    </citation>
    <scope>NUCLEOTIDE SEQUENCE [LARGE SCALE GENOMIC DNA]</scope>
    <source>
        <strain evidence="15">MUCL 33604</strain>
    </source>
</reference>
<feature type="compositionally biased region" description="Polar residues" evidence="11">
    <location>
        <begin position="38"/>
        <end position="47"/>
    </location>
</feature>
<dbReference type="Gene3D" id="3.40.50.10440">
    <property type="entry name" value="Dihydroxyacetone kinase, domain 1"/>
    <property type="match status" value="1"/>
</dbReference>
<comment type="catalytic activity">
    <reaction evidence="9">
        <text>D-glyceraldehyde + ATP = D-glyceraldehyde 3-phosphate + ADP + H(+)</text>
        <dbReference type="Rhea" id="RHEA:13941"/>
        <dbReference type="ChEBI" id="CHEBI:15378"/>
        <dbReference type="ChEBI" id="CHEBI:17378"/>
        <dbReference type="ChEBI" id="CHEBI:30616"/>
        <dbReference type="ChEBI" id="CHEBI:59776"/>
        <dbReference type="ChEBI" id="CHEBI:456216"/>
        <dbReference type="EC" id="2.7.1.28"/>
    </reaction>
</comment>
<comment type="similarity">
    <text evidence="3">Belongs to the dihydroxyacetone kinase (DAK) family.</text>
</comment>
<proteinExistence type="inferred from homology"/>
<accession>A0A067QG51</accession>
<keyword evidence="7" id="KW-0319">Glycerol metabolism</keyword>
<dbReference type="InterPro" id="IPR036117">
    <property type="entry name" value="DhaL_dom_sf"/>
</dbReference>
<dbReference type="PROSITE" id="PS51480">
    <property type="entry name" value="DHAL"/>
    <property type="match status" value="1"/>
</dbReference>
<dbReference type="InterPro" id="IPR050861">
    <property type="entry name" value="Dihydroxyacetone_Kinase"/>
</dbReference>
<feature type="region of interest" description="Disordered" evidence="11">
    <location>
        <begin position="381"/>
        <end position="423"/>
    </location>
</feature>
<feature type="compositionally biased region" description="Polar residues" evidence="11">
    <location>
        <begin position="397"/>
        <end position="407"/>
    </location>
</feature>
<evidence type="ECO:0008006" key="16">
    <source>
        <dbReference type="Google" id="ProtNLM"/>
    </source>
</evidence>
<evidence type="ECO:0000256" key="5">
    <source>
        <dbReference type="ARBA" id="ARBA00022741"/>
    </source>
</evidence>
<dbReference type="SUPFAM" id="SSF82549">
    <property type="entry name" value="DAK1/DegV-like"/>
    <property type="match status" value="1"/>
</dbReference>
<dbReference type="PANTHER" id="PTHR28629:SF14">
    <property type="entry name" value="DIHYDROXYACETONE KINASE 1"/>
    <property type="match status" value="1"/>
</dbReference>
<evidence type="ECO:0000259" key="13">
    <source>
        <dbReference type="PROSITE" id="PS51481"/>
    </source>
</evidence>
<sequence>MSSKHIFDSPQGLVLKSLRGAIALNPSLRLHAPSKSVYISPSPSTQGPKRRLAVISGGGAGHEPAHAGYTGQGMLSASVSGDIFASPSAKAVLTCIQLALLHLGDEGEKEVLVIINNYTGDRLNFGLAIEKARALIPGLSISSVVVSDDVSLLNSPTPSLIGARGLGGNILVCKILGAAAARGGSLDQVKALGEAVVKHFGSVGVGLGHCHVPGRTKPSETEGEIGEDECEIGMGLHNEPGARRCKLGSAEELVGEMINLILTSKEGGFGRFGGGGVGGDEVVLFVNNLGGISQLEMGAVVDETLIQLEKLDIHPLRVYSSSYMTSLNAPGFSLSLLNLSAISRELSGSGTFDILELLDDPTEATSWLGVRSNWPISSLSHLRPTNKSTRQDKTNELLPTSISLSIDSTTPAPASKSTSSWYESADISPEQVRRGIEGACSKVLEVESEMTRFDTVVGDGDCGETFAAGARAIQSALKEGTLDISHSNPEELVRSIGEILEDSMGGTIGALFALYFTSLSTSLSTGTPLTSAPLTALHALSTYTPAKPGDRTIIDALQPFCSSLASGTQEGGGLEGAVRAARRGAESTRGMKARLGRAVYVGGGERPDEEKDGALPPDPGAWGVAAIFEGFWEGLNAV</sequence>
<evidence type="ECO:0000256" key="9">
    <source>
        <dbReference type="ARBA" id="ARBA00047974"/>
    </source>
</evidence>
<keyword evidence="4" id="KW-0808">Transferase</keyword>
<evidence type="ECO:0000256" key="2">
    <source>
        <dbReference type="ARBA" id="ARBA00004778"/>
    </source>
</evidence>
<dbReference type="InterPro" id="IPR004006">
    <property type="entry name" value="DhaK_dom"/>
</dbReference>
<feature type="domain" description="DhaL" evidence="12">
    <location>
        <begin position="430"/>
        <end position="633"/>
    </location>
</feature>
<protein>
    <recommendedName>
        <fullName evidence="16">Dihydroxyacetone kinase</fullName>
    </recommendedName>
</protein>
<dbReference type="EMBL" id="KL197711">
    <property type="protein sequence ID" value="KDQ62467.1"/>
    <property type="molecule type" value="Genomic_DNA"/>
</dbReference>
<name>A0A067QG51_9AGAM</name>
<dbReference type="Gene3D" id="3.30.1180.20">
    <property type="entry name" value="Dihydroxyacetone kinase, domain 2"/>
    <property type="match status" value="1"/>
</dbReference>
<dbReference type="InParanoid" id="A0A067QG51"/>
<evidence type="ECO:0000256" key="3">
    <source>
        <dbReference type="ARBA" id="ARBA00008757"/>
    </source>
</evidence>
<dbReference type="GO" id="GO:0019588">
    <property type="term" value="P:anaerobic glycerol catabolic process"/>
    <property type="evidence" value="ECO:0007669"/>
    <property type="project" value="UniProtKB-UniPathway"/>
</dbReference>
<dbReference type="InterPro" id="IPR004007">
    <property type="entry name" value="DhaL_dom"/>
</dbReference>
<dbReference type="FunFam" id="3.30.1180.20:FF:000001">
    <property type="entry name" value="Dihydroxyacetone kinase 1"/>
    <property type="match status" value="1"/>
</dbReference>
<dbReference type="Proteomes" id="UP000027265">
    <property type="component" value="Unassembled WGS sequence"/>
</dbReference>
<dbReference type="STRING" id="933084.A0A067QG51"/>
<feature type="region of interest" description="Disordered" evidence="11">
    <location>
        <begin position="38"/>
        <end position="59"/>
    </location>
</feature>
<evidence type="ECO:0000256" key="4">
    <source>
        <dbReference type="ARBA" id="ARBA00022679"/>
    </source>
</evidence>
<dbReference type="AlphaFoldDB" id="A0A067QG51"/>
<comment type="function">
    <text evidence="1">Catalyzes both the phosphorylation of dihydroxyacetone and of glyceraldehyde.</text>
</comment>
<keyword evidence="5" id="KW-0547">Nucleotide-binding</keyword>
<dbReference type="PANTHER" id="PTHR28629">
    <property type="entry name" value="TRIOKINASE/FMN CYCLASE"/>
    <property type="match status" value="1"/>
</dbReference>
<keyword evidence="6" id="KW-0418">Kinase</keyword>
<dbReference type="FunFam" id="3.40.50.10440:FF:000001">
    <property type="entry name" value="Dihydroxyacetone kinase, DhaK subunit"/>
    <property type="match status" value="1"/>
</dbReference>
<evidence type="ECO:0000256" key="8">
    <source>
        <dbReference type="ARBA" id="ARBA00022840"/>
    </source>
</evidence>
<dbReference type="UniPathway" id="UPA00617">
    <property type="reaction ID" value="UER00669"/>
</dbReference>
<dbReference type="SMART" id="SM01120">
    <property type="entry name" value="Dak2"/>
    <property type="match status" value="1"/>
</dbReference>
<dbReference type="GO" id="GO:0050354">
    <property type="term" value="F:triokinase activity"/>
    <property type="evidence" value="ECO:0007669"/>
    <property type="project" value="UniProtKB-EC"/>
</dbReference>
<dbReference type="GO" id="GO:0005524">
    <property type="term" value="F:ATP binding"/>
    <property type="evidence" value="ECO:0007669"/>
    <property type="project" value="UniProtKB-KW"/>
</dbReference>
<evidence type="ECO:0000313" key="14">
    <source>
        <dbReference type="EMBL" id="KDQ62467.1"/>
    </source>
</evidence>
<dbReference type="OrthoDB" id="1724672at2759"/>
<comment type="catalytic activity">
    <reaction evidence="10">
        <text>dihydroxyacetone + ATP = dihydroxyacetone phosphate + ADP + H(+)</text>
        <dbReference type="Rhea" id="RHEA:15773"/>
        <dbReference type="ChEBI" id="CHEBI:15378"/>
        <dbReference type="ChEBI" id="CHEBI:16016"/>
        <dbReference type="ChEBI" id="CHEBI:30616"/>
        <dbReference type="ChEBI" id="CHEBI:57642"/>
        <dbReference type="ChEBI" id="CHEBI:456216"/>
        <dbReference type="EC" id="2.7.1.29"/>
    </reaction>
</comment>
<dbReference type="GO" id="GO:0005829">
    <property type="term" value="C:cytosol"/>
    <property type="evidence" value="ECO:0007669"/>
    <property type="project" value="TreeGrafter"/>
</dbReference>
<dbReference type="PROSITE" id="PS51481">
    <property type="entry name" value="DHAK"/>
    <property type="match status" value="1"/>
</dbReference>
<evidence type="ECO:0000256" key="1">
    <source>
        <dbReference type="ARBA" id="ARBA00003264"/>
    </source>
</evidence>
<gene>
    <name evidence="14" type="ORF">JAAARDRAFT_149358</name>
</gene>
<feature type="compositionally biased region" description="Low complexity" evidence="11">
    <location>
        <begin position="408"/>
        <end position="420"/>
    </location>
</feature>
<dbReference type="Gene3D" id="1.25.40.340">
    <property type="match status" value="1"/>
</dbReference>
<evidence type="ECO:0000256" key="11">
    <source>
        <dbReference type="SAM" id="MobiDB-lite"/>
    </source>
</evidence>
<evidence type="ECO:0000259" key="12">
    <source>
        <dbReference type="PROSITE" id="PS51480"/>
    </source>
</evidence>
<keyword evidence="15" id="KW-1185">Reference proteome</keyword>
<dbReference type="SUPFAM" id="SSF101473">
    <property type="entry name" value="DhaL-like"/>
    <property type="match status" value="1"/>
</dbReference>